<dbReference type="Proteomes" id="UP001189429">
    <property type="component" value="Unassembled WGS sequence"/>
</dbReference>
<organism evidence="1 2">
    <name type="scientific">Prorocentrum cordatum</name>
    <dbReference type="NCBI Taxonomy" id="2364126"/>
    <lineage>
        <taxon>Eukaryota</taxon>
        <taxon>Sar</taxon>
        <taxon>Alveolata</taxon>
        <taxon>Dinophyceae</taxon>
        <taxon>Prorocentrales</taxon>
        <taxon>Prorocentraceae</taxon>
        <taxon>Prorocentrum</taxon>
    </lineage>
</organism>
<feature type="non-terminal residue" evidence="1">
    <location>
        <position position="791"/>
    </location>
</feature>
<evidence type="ECO:0000313" key="1">
    <source>
        <dbReference type="EMBL" id="CAK0837578.1"/>
    </source>
</evidence>
<sequence length="791" mass="85575">MPMMRMANGEMMRAQVVMDPSTIAKRSLIGIPVDAAICAGASADDVSGSTITALAASFCDGEIRWRGYSDDWTPAMACRLRWSCQPHQPSDKLRYFDGEQTSLSAAGNLQSRDGSVFRLDELMLVCLELQGARAHIRELDYHAAETVHICTGCSRLHFDCQCEVPAASRTAILPAATVRLLEVGSAEFGTAAACVTDDGSVTITTTLELAARNVTGSLRMVVVLEVDHQPQRHAEFCAAGVAEQLWRMAVQRDSGGFEMEWSADPSASELTSIRICRRLSTMPCQSIELAIEAAKDLVADERLNVRARECAALLCNLFCDPFDRLTAVLSDWPTLPCSLAELATQPPRSIFLTDLRQGRSLCWLVSVVDDRWFEGRLLRHTNQSRISFKACRRIGRSMRGLNIIAAIACFDVMIDKPRLVGILHHEPTNVPLQQVERIFCECTGVHASGADIVDLDTVAATFDRCRGRGLSLCSSHDGFHFLAATSIRVAVGDDGIARIANGIVAPPSAQAAVTVAEIDAGVARVSMECLLNNHQLAATAVHEDDVDCELSTNAEVFQFIACHDGSGHQPGNAAAVVGEGNVTSHWNATTWRKTLLEAHTLTLKALAQNESGKVVVLGENLTRAFTSSTPAMPRSLLLACEDVRTLDFAWRRLLVRGEDLLHGSCGQLGWCFRSSLIDHLPAGSITIAVAMPSVDDLDVIERAVDRAASRLKVIAMTYGGNLLSNCSFGESGVRLDYCADGTVLEHSRSGATVSATLRLLVERLRALKPTPTSLAKWTSDSAPGTFAEELA</sequence>
<accession>A0ABN9SYA8</accession>
<gene>
    <name evidence="1" type="ORF">PCOR1329_LOCUS33724</name>
</gene>
<comment type="caution">
    <text evidence="1">The sequence shown here is derived from an EMBL/GenBank/DDBJ whole genome shotgun (WGS) entry which is preliminary data.</text>
</comment>
<dbReference type="EMBL" id="CAUYUJ010014162">
    <property type="protein sequence ID" value="CAK0837578.1"/>
    <property type="molecule type" value="Genomic_DNA"/>
</dbReference>
<evidence type="ECO:0000313" key="2">
    <source>
        <dbReference type="Proteomes" id="UP001189429"/>
    </source>
</evidence>
<reference evidence="1" key="1">
    <citation type="submission" date="2023-10" db="EMBL/GenBank/DDBJ databases">
        <authorList>
            <person name="Chen Y."/>
            <person name="Shah S."/>
            <person name="Dougan E. K."/>
            <person name="Thang M."/>
            <person name="Chan C."/>
        </authorList>
    </citation>
    <scope>NUCLEOTIDE SEQUENCE [LARGE SCALE GENOMIC DNA]</scope>
</reference>
<proteinExistence type="predicted"/>
<name>A0ABN9SYA8_9DINO</name>
<protein>
    <submittedName>
        <fullName evidence="1">Uncharacterized protein</fullName>
    </submittedName>
</protein>
<keyword evidence="2" id="KW-1185">Reference proteome</keyword>